<keyword evidence="3" id="KW-1185">Reference proteome</keyword>
<dbReference type="Pfam" id="PF02645">
    <property type="entry name" value="DegV"/>
    <property type="match status" value="1"/>
</dbReference>
<proteinExistence type="predicted"/>
<dbReference type="AlphaFoldDB" id="A0A540V3U8"/>
<accession>A0A540V3U8</accession>
<dbReference type="SUPFAM" id="SSF82549">
    <property type="entry name" value="DAK1/DegV-like"/>
    <property type="match status" value="1"/>
</dbReference>
<dbReference type="GO" id="GO:0008289">
    <property type="term" value="F:lipid binding"/>
    <property type="evidence" value="ECO:0007669"/>
    <property type="project" value="UniProtKB-KW"/>
</dbReference>
<dbReference type="PROSITE" id="PS51482">
    <property type="entry name" value="DEGV"/>
    <property type="match status" value="1"/>
</dbReference>
<dbReference type="OrthoDB" id="9775494at2"/>
<dbReference type="Proteomes" id="UP000315753">
    <property type="component" value="Unassembled WGS sequence"/>
</dbReference>
<dbReference type="Gene3D" id="3.30.1180.10">
    <property type="match status" value="1"/>
</dbReference>
<dbReference type="PANTHER" id="PTHR33434:SF2">
    <property type="entry name" value="FATTY ACID-BINDING PROTEIN TM_1468"/>
    <property type="match status" value="1"/>
</dbReference>
<comment type="caution">
    <text evidence="2">The sequence shown here is derived from an EMBL/GenBank/DDBJ whole genome shotgun (WGS) entry which is preliminary data.</text>
</comment>
<dbReference type="NCBIfam" id="TIGR00762">
    <property type="entry name" value="DegV"/>
    <property type="match status" value="1"/>
</dbReference>
<protein>
    <submittedName>
        <fullName evidence="2">DegV family protein</fullName>
    </submittedName>
</protein>
<dbReference type="RefSeq" id="WP_141601741.1">
    <property type="nucleotide sequence ID" value="NZ_JARMSC010000009.1"/>
</dbReference>
<keyword evidence="1" id="KW-0446">Lipid-binding</keyword>
<evidence type="ECO:0000313" key="3">
    <source>
        <dbReference type="Proteomes" id="UP000315753"/>
    </source>
</evidence>
<evidence type="ECO:0000256" key="1">
    <source>
        <dbReference type="ARBA" id="ARBA00023121"/>
    </source>
</evidence>
<dbReference type="EMBL" id="VIGD01000005">
    <property type="protein sequence ID" value="TQE91426.1"/>
    <property type="molecule type" value="Genomic_DNA"/>
</dbReference>
<sequence>MSIAVVTDSTAYLSPEERKKYNIFMIPLSVTLEDGVYEEEIEIQAQEFYDKVRNSKVFPKTSQPPIGKFVELFETLAKDYDEVICIHLSSGISGTFQSALQAGSMVEGIVVHGFDSEISCAPQGYYAIQAAKMAQEGKSSSEILEKLEEIKRQMRAYFIVDDLSHLQRGGRLSSAAALVGGLLQIKPVLHFENKVIVPFEKIRTKKKALNRVEELLAQDAAKYDRLYSMVIHANREREAREWMAKLQEKFPNVAFSLSYFGPVIGTHLGEGSLGLGWVPVSEEEQGV</sequence>
<gene>
    <name evidence="2" type="ORF">FKZ59_05470</name>
</gene>
<dbReference type="InterPro" id="IPR043168">
    <property type="entry name" value="DegV_C"/>
</dbReference>
<dbReference type="InterPro" id="IPR003797">
    <property type="entry name" value="DegV"/>
</dbReference>
<name>A0A540V3U8_9BACL</name>
<evidence type="ECO:0000313" key="2">
    <source>
        <dbReference type="EMBL" id="TQE91426.1"/>
    </source>
</evidence>
<dbReference type="Gene3D" id="3.40.50.10170">
    <property type="match status" value="1"/>
</dbReference>
<organism evidence="2 3">
    <name type="scientific">Ureibacillus terrenus</name>
    <dbReference type="NCBI Taxonomy" id="118246"/>
    <lineage>
        <taxon>Bacteria</taxon>
        <taxon>Bacillati</taxon>
        <taxon>Bacillota</taxon>
        <taxon>Bacilli</taxon>
        <taxon>Bacillales</taxon>
        <taxon>Caryophanaceae</taxon>
        <taxon>Ureibacillus</taxon>
    </lineage>
</organism>
<dbReference type="PANTHER" id="PTHR33434">
    <property type="entry name" value="DEGV DOMAIN-CONTAINING PROTEIN DR_1986-RELATED"/>
    <property type="match status" value="1"/>
</dbReference>
<reference evidence="2 3" key="1">
    <citation type="submission" date="2019-06" db="EMBL/GenBank/DDBJ databases">
        <title>Genome sequence of Ureibacillus terrenus.</title>
        <authorList>
            <person name="Maclea K.S."/>
            <person name="Simoes M."/>
        </authorList>
    </citation>
    <scope>NUCLEOTIDE SEQUENCE [LARGE SCALE GENOMIC DNA]</scope>
    <source>
        <strain evidence="2 3">ATCC BAA-384</strain>
    </source>
</reference>
<dbReference type="InterPro" id="IPR050270">
    <property type="entry name" value="DegV_domain_contain"/>
</dbReference>